<gene>
    <name evidence="9" type="ORF">OIU79_013978</name>
</gene>
<accession>A0A9Q0PPR3</accession>
<dbReference type="InterPro" id="IPR035896">
    <property type="entry name" value="AN1-like_Znf"/>
</dbReference>
<evidence type="ECO:0000256" key="1">
    <source>
        <dbReference type="ARBA" id="ARBA00003732"/>
    </source>
</evidence>
<keyword evidence="2" id="KW-0479">Metal-binding</keyword>
<protein>
    <submittedName>
        <fullName evidence="9">AN1-TYPE ZINC FINGER PROTEIN</fullName>
    </submittedName>
</protein>
<name>A0A9Q0PPR3_SALPP</name>
<feature type="compositionally biased region" description="Basic and acidic residues" evidence="6">
    <location>
        <begin position="155"/>
        <end position="175"/>
    </location>
</feature>
<dbReference type="OrthoDB" id="428577at2759"/>
<dbReference type="FunFam" id="4.10.1110.10:FF:000001">
    <property type="entry name" value="Zinc finger AN1-type containing 6"/>
    <property type="match status" value="1"/>
</dbReference>
<dbReference type="GO" id="GO:0016567">
    <property type="term" value="P:protein ubiquitination"/>
    <property type="evidence" value="ECO:0007669"/>
    <property type="project" value="TreeGrafter"/>
</dbReference>
<dbReference type="SMART" id="SM00154">
    <property type="entry name" value="ZnF_AN1"/>
    <property type="match status" value="1"/>
</dbReference>
<dbReference type="Pfam" id="PF01754">
    <property type="entry name" value="zf-A20"/>
    <property type="match status" value="1"/>
</dbReference>
<evidence type="ECO:0000256" key="4">
    <source>
        <dbReference type="ARBA" id="ARBA00022833"/>
    </source>
</evidence>
<evidence type="ECO:0000259" key="8">
    <source>
        <dbReference type="PROSITE" id="PS51039"/>
    </source>
</evidence>
<feature type="domain" description="A20-type" evidence="7">
    <location>
        <begin position="82"/>
        <end position="116"/>
    </location>
</feature>
<dbReference type="SUPFAM" id="SSF118310">
    <property type="entry name" value="AN1-like Zinc finger"/>
    <property type="match status" value="1"/>
</dbReference>
<evidence type="ECO:0000313" key="9">
    <source>
        <dbReference type="EMBL" id="KAJ6692128.1"/>
    </source>
</evidence>
<dbReference type="Gene3D" id="4.10.1110.10">
    <property type="entry name" value="AN1-like Zinc finger"/>
    <property type="match status" value="1"/>
</dbReference>
<evidence type="ECO:0000256" key="6">
    <source>
        <dbReference type="SAM" id="MobiDB-lite"/>
    </source>
</evidence>
<sequence length="244" mass="27381">MFDTRLYEAHILSRHNRPLPLQIPHISLHQHQAPTLLHSFSLKSKTRTATQESFDPDFLNSNKTRQEMAQRAEKEETEFKVPETLTSCINNCGVTGNPATNNMCQKCFNASTITSNSSSTTTTMTFAATATSVSNNEILKFTGEKSARSSISRSLVKDQQKSPETASDRERSGGSYVAKKEVNRCSGCRKRVGLTGFRCRCGELFCWEHRYSDRHDCSYDYKTAGREAIARENPVVKAAKIVRV</sequence>
<dbReference type="Pfam" id="PF01428">
    <property type="entry name" value="zf-AN1"/>
    <property type="match status" value="1"/>
</dbReference>
<feature type="region of interest" description="Disordered" evidence="6">
    <location>
        <begin position="150"/>
        <end position="175"/>
    </location>
</feature>
<evidence type="ECO:0000313" key="10">
    <source>
        <dbReference type="Proteomes" id="UP001151532"/>
    </source>
</evidence>
<evidence type="ECO:0000256" key="2">
    <source>
        <dbReference type="ARBA" id="ARBA00022723"/>
    </source>
</evidence>
<dbReference type="PROSITE" id="PS51036">
    <property type="entry name" value="ZF_A20"/>
    <property type="match status" value="1"/>
</dbReference>
<reference evidence="9" key="1">
    <citation type="submission" date="2022-11" db="EMBL/GenBank/DDBJ databases">
        <authorList>
            <person name="Hyden B.L."/>
            <person name="Feng K."/>
            <person name="Yates T."/>
            <person name="Jawdy S."/>
            <person name="Smart L.B."/>
            <person name="Muchero W."/>
        </authorList>
    </citation>
    <scope>NUCLEOTIDE SEQUENCE</scope>
    <source>
        <tissue evidence="9">Shoot tip</tissue>
    </source>
</reference>
<dbReference type="PANTHER" id="PTHR10634">
    <property type="entry name" value="AN1-TYPE ZINC FINGER PROTEIN"/>
    <property type="match status" value="1"/>
</dbReference>
<comment type="function">
    <text evidence="1">May be involved in environmental stress response.</text>
</comment>
<dbReference type="SUPFAM" id="SSF57716">
    <property type="entry name" value="Glucocorticoid receptor-like (DNA-binding domain)"/>
    <property type="match status" value="1"/>
</dbReference>
<keyword evidence="3 5" id="KW-0863">Zinc-finger</keyword>
<dbReference type="InterPro" id="IPR000058">
    <property type="entry name" value="Znf_AN1"/>
</dbReference>
<dbReference type="Gene3D" id="1.20.5.4770">
    <property type="match status" value="1"/>
</dbReference>
<evidence type="ECO:0000256" key="5">
    <source>
        <dbReference type="PROSITE-ProRule" id="PRU00449"/>
    </source>
</evidence>
<dbReference type="PANTHER" id="PTHR10634:SF22">
    <property type="entry name" value="ZINC FINGER A20 AND AN1 DOMAIN-CONTAINING STRESS-ASSOCIATED PROTEIN 5"/>
    <property type="match status" value="1"/>
</dbReference>
<comment type="caution">
    <text evidence="9">The sequence shown here is derived from an EMBL/GenBank/DDBJ whole genome shotgun (WGS) entry which is preliminary data.</text>
</comment>
<dbReference type="EMBL" id="JAPFFK010000018">
    <property type="protein sequence ID" value="KAJ6692128.1"/>
    <property type="molecule type" value="Genomic_DNA"/>
</dbReference>
<proteinExistence type="predicted"/>
<dbReference type="FunFam" id="1.20.5.4770:FF:000006">
    <property type="entry name" value="Zinc finger A20 and AN1 domain-containing stress-associated protein 1"/>
    <property type="match status" value="1"/>
</dbReference>
<dbReference type="GO" id="GO:0008270">
    <property type="term" value="F:zinc ion binding"/>
    <property type="evidence" value="ECO:0007669"/>
    <property type="project" value="UniProtKB-KW"/>
</dbReference>
<dbReference type="SMART" id="SM00259">
    <property type="entry name" value="ZnF_A20"/>
    <property type="match status" value="1"/>
</dbReference>
<dbReference type="InterPro" id="IPR002653">
    <property type="entry name" value="Znf_A20"/>
</dbReference>
<keyword evidence="10" id="KW-1185">Reference proteome</keyword>
<dbReference type="InterPro" id="IPR050652">
    <property type="entry name" value="AN1_A20_ZnFinger"/>
</dbReference>
<dbReference type="Proteomes" id="UP001151532">
    <property type="component" value="Chromosome 9"/>
</dbReference>
<dbReference type="AlphaFoldDB" id="A0A9Q0PPR3"/>
<dbReference type="GO" id="GO:0003677">
    <property type="term" value="F:DNA binding"/>
    <property type="evidence" value="ECO:0007669"/>
    <property type="project" value="InterPro"/>
</dbReference>
<evidence type="ECO:0000256" key="3">
    <source>
        <dbReference type="ARBA" id="ARBA00022771"/>
    </source>
</evidence>
<keyword evidence="4" id="KW-0862">Zinc</keyword>
<dbReference type="PROSITE" id="PS51039">
    <property type="entry name" value="ZF_AN1"/>
    <property type="match status" value="1"/>
</dbReference>
<feature type="domain" description="AN1-type" evidence="8">
    <location>
        <begin position="179"/>
        <end position="225"/>
    </location>
</feature>
<dbReference type="GO" id="GO:0004842">
    <property type="term" value="F:ubiquitin-protein transferase activity"/>
    <property type="evidence" value="ECO:0007669"/>
    <property type="project" value="TreeGrafter"/>
</dbReference>
<organism evidence="9 10">
    <name type="scientific">Salix purpurea</name>
    <name type="common">Purple osier willow</name>
    <dbReference type="NCBI Taxonomy" id="77065"/>
    <lineage>
        <taxon>Eukaryota</taxon>
        <taxon>Viridiplantae</taxon>
        <taxon>Streptophyta</taxon>
        <taxon>Embryophyta</taxon>
        <taxon>Tracheophyta</taxon>
        <taxon>Spermatophyta</taxon>
        <taxon>Magnoliopsida</taxon>
        <taxon>eudicotyledons</taxon>
        <taxon>Gunneridae</taxon>
        <taxon>Pentapetalae</taxon>
        <taxon>rosids</taxon>
        <taxon>fabids</taxon>
        <taxon>Malpighiales</taxon>
        <taxon>Salicaceae</taxon>
        <taxon>Saliceae</taxon>
        <taxon>Salix</taxon>
    </lineage>
</organism>
<reference evidence="9" key="2">
    <citation type="journal article" date="2023" name="Int. J. Mol. Sci.">
        <title>De Novo Assembly and Annotation of 11 Diverse Shrub Willow (Salix) Genomes Reveals Novel Gene Organization in Sex-Linked Regions.</title>
        <authorList>
            <person name="Hyden B."/>
            <person name="Feng K."/>
            <person name="Yates T.B."/>
            <person name="Jawdy S."/>
            <person name="Cereghino C."/>
            <person name="Smart L.B."/>
            <person name="Muchero W."/>
        </authorList>
    </citation>
    <scope>NUCLEOTIDE SEQUENCE</scope>
    <source>
        <tissue evidence="9">Shoot tip</tissue>
    </source>
</reference>
<evidence type="ECO:0000259" key="7">
    <source>
        <dbReference type="PROSITE" id="PS51036"/>
    </source>
</evidence>